<dbReference type="InterPro" id="IPR027417">
    <property type="entry name" value="P-loop_NTPase"/>
</dbReference>
<dbReference type="SUPFAM" id="SSF52540">
    <property type="entry name" value="P-loop containing nucleoside triphosphate hydrolases"/>
    <property type="match status" value="1"/>
</dbReference>
<sequence>MKIDYLKSKRIVTAPNQVAFTEGYIQKNADLDELLKDLTSGHSIVPAKFKKGETTRKNENCESTNLIMLDFDGDLSVEEAINIFRDEAVAIVPTRNHQREKGGEIADRFRVILILPISVNTDIHRIILKACVSHYGHDKKCTDPARGYITVENGEIITLNKSNIFNLKRLLGIYFNDAQIQSKISVDLNKERTIFENVVEDVVKELKRLDLIDVDYQLPRLNTDFSKKTTIPIYVNIENDKNSTYSFDSSIPPASNENLISENHSDNRLIRNYDWGILKSRCEVFRDAKLSDHGELLILMTNLPKIKGGLRKLKEILKDRPYDIGQRGNDYYEKLRRELKSYNPIDCKTYCSRYETCKNPGNLLTLMIDENAKIKPIEEFVETISLDEARSKLKRIWDEIQNDNSNSVHLVIAPTGIGKTALLESLNENDGTQIIAGPRHELLDSLKIGYAYPVINTKKYQDIDNLLNIGYRLKELKSNELLISNPETKSYLADYYENLNQVPKEKIVKMTHEKLLYGTTYENISHLNCIYIDEDIMNTLYKIDSIDRETLIKFRNQVEGFNSDSSFQIKGYLQVWENLEDGELKNVSGFDLRYLKEIGECLKEYNNHTIHPSIKTRRQIMKAQTIYNLFYAEYALRVGEQIFYIQKRTIPKVKTVILSASPHIDSYKSYFEDRLKIHDVGYVKPTGKCYMFPRYSFSKSSMDESRRNELRKLEKTLKRNSFEIISHLNTKEDLDISAHFFATTGKRELTGKRLAVIGTPNPPEFYVKLKSAALGLNPRLVFGYQGNNIQEIEYNGFKFKYKLLSNDPKIIDIQLHFTYSELLQAIGRARNLFKDVPVLLFSKFPIRFFEICNKPGRYELNSFVSEVLENELALDSDNDQVA</sequence>
<proteinExistence type="predicted"/>
<dbReference type="RefSeq" id="WP_100755677.1">
    <property type="nucleotide sequence ID" value="NZ_NPDP01000021.1"/>
</dbReference>
<gene>
    <name evidence="1" type="ORF">CH378_12340</name>
</gene>
<reference evidence="1 2" key="1">
    <citation type="submission" date="2017-07" db="EMBL/GenBank/DDBJ databases">
        <title>Leptospira spp. isolated from tropical soils.</title>
        <authorList>
            <person name="Thibeaux R."/>
            <person name="Iraola G."/>
            <person name="Ferres I."/>
            <person name="Bierque E."/>
            <person name="Girault D."/>
            <person name="Soupe-Gilbert M.-E."/>
            <person name="Picardeau M."/>
            <person name="Goarant C."/>
        </authorList>
    </citation>
    <scope>NUCLEOTIDE SEQUENCE [LARGE SCALE GENOMIC DNA]</scope>
    <source>
        <strain evidence="1 2">JW2-C-B1</strain>
    </source>
</reference>
<evidence type="ECO:0000313" key="2">
    <source>
        <dbReference type="Proteomes" id="UP000231919"/>
    </source>
</evidence>
<protein>
    <submittedName>
        <fullName evidence="1">Uncharacterized protein</fullName>
    </submittedName>
</protein>
<organism evidence="1 2">
    <name type="scientific">Leptospira kmetyi</name>
    <dbReference type="NCBI Taxonomy" id="408139"/>
    <lineage>
        <taxon>Bacteria</taxon>
        <taxon>Pseudomonadati</taxon>
        <taxon>Spirochaetota</taxon>
        <taxon>Spirochaetia</taxon>
        <taxon>Leptospirales</taxon>
        <taxon>Leptospiraceae</taxon>
        <taxon>Leptospira</taxon>
    </lineage>
</organism>
<accession>A0ABX4N835</accession>
<name>A0ABX4N835_9LEPT</name>
<dbReference type="Proteomes" id="UP000231919">
    <property type="component" value="Unassembled WGS sequence"/>
</dbReference>
<evidence type="ECO:0000313" key="1">
    <source>
        <dbReference type="EMBL" id="PJZ29475.1"/>
    </source>
</evidence>
<comment type="caution">
    <text evidence="1">The sequence shown here is derived from an EMBL/GenBank/DDBJ whole genome shotgun (WGS) entry which is preliminary data.</text>
</comment>
<keyword evidence="2" id="KW-1185">Reference proteome</keyword>
<dbReference type="EMBL" id="NPDP01000021">
    <property type="protein sequence ID" value="PJZ29475.1"/>
    <property type="molecule type" value="Genomic_DNA"/>
</dbReference>